<feature type="region of interest" description="Disordered" evidence="1">
    <location>
        <begin position="185"/>
        <end position="221"/>
    </location>
</feature>
<feature type="compositionally biased region" description="Low complexity" evidence="1">
    <location>
        <begin position="196"/>
        <end position="208"/>
    </location>
</feature>
<feature type="compositionally biased region" description="Polar residues" evidence="1">
    <location>
        <begin position="411"/>
        <end position="421"/>
    </location>
</feature>
<accession>K4F6U0</accession>
<dbReference type="Proteomes" id="UP000000457">
    <property type="component" value="Segment"/>
</dbReference>
<dbReference type="KEGG" id="vg:13993968"/>
<organism evidence="2 3">
    <name type="scientific">Cronobacter phage vB_CsaM_GAP32</name>
    <dbReference type="NCBI Taxonomy" id="1141136"/>
    <lineage>
        <taxon>Viruses</taxon>
        <taxon>Duplodnaviria</taxon>
        <taxon>Heunggongvirae</taxon>
        <taxon>Uroviricota</taxon>
        <taxon>Caudoviricetes</taxon>
        <taxon>Mimasvirus</taxon>
        <taxon>Mimasvirus GAP32</taxon>
    </lineage>
</organism>
<dbReference type="GeneID" id="13993968"/>
<proteinExistence type="predicted"/>
<dbReference type="EMBL" id="JN882285">
    <property type="protein sequence ID" value="AFC21678.1"/>
    <property type="molecule type" value="Genomic_DNA"/>
</dbReference>
<dbReference type="RefSeq" id="YP_006987333.1">
    <property type="nucleotide sequence ID" value="NC_019401.1"/>
</dbReference>
<gene>
    <name evidence="2" type="ORF">GAP32_228</name>
</gene>
<evidence type="ECO:0000256" key="1">
    <source>
        <dbReference type="SAM" id="MobiDB-lite"/>
    </source>
</evidence>
<keyword evidence="3" id="KW-1185">Reference proteome</keyword>
<feature type="region of interest" description="Disordered" evidence="1">
    <location>
        <begin position="404"/>
        <end position="427"/>
    </location>
</feature>
<evidence type="ECO:0000313" key="2">
    <source>
        <dbReference type="EMBL" id="AFC21678.1"/>
    </source>
</evidence>
<feature type="compositionally biased region" description="Gly residues" evidence="1">
    <location>
        <begin position="209"/>
        <end position="218"/>
    </location>
</feature>
<sequence>MSYRMWKKGRTNDYNFIDKAIAEQYNIGGVDMWLYTYQGPKGNEGSTDQTLPDYTIENSTLSSLSDYVFGEVTQRSYNVQAITLPAVYQVQEATPDLKIPGLFFNFDTMDITVHYNTMMQRVGRKIMPGDVIELPNLRDFDVIGRDVGLNRFYVVQDAFRTSEGYSATWQHHIFKLRVKPLTDSPEFSEITDPDNNHFPDNPNDPNNGNGNGSGGGNSTGQTELDIMNRIIQQADSEVPYIHWTNEHIYDDISDINELARYIISGYEFPVNPSKNMFFIKQTLPVLYEKDTDGNWVIVDTQYGNKLPRKANDFSFFFLEDPASVSGYSLYQYYLSDKKWLNCILPFTDEHEVPDDADDFYCYYHKPQLYQVEDDGVTWVIPPESHSDVPFTTKDIAANRTAHDDMREGIPPTQTDENSGTMFPSDPEDGSYFYRTDYVPVTLWKYSAEKSSWSQFNYGGRLPWTGANQEQTNFINSPDRVSIQDVVKPNIVYRKKDKK</sequence>
<dbReference type="OrthoDB" id="2487at10239"/>
<reference evidence="2 3" key="1">
    <citation type="journal article" date="2014" name="Virology">
        <title>Supersize me: Cronobacter sakazakii phage GAP32.</title>
        <authorList>
            <person name="Abbasifar R."/>
            <person name="Griffiths M.W."/>
            <person name="Sabour P.M."/>
            <person name="Ackermann H.-W."/>
            <person name="Vandersteegen K."/>
            <person name="Lavigne R."/>
            <person name="Noben J.-P."/>
            <person name="Villa A.A."/>
            <person name="Abbasifar A."/>
            <person name="Nash J.H.E."/>
            <person name="Kropinski A.M."/>
        </authorList>
    </citation>
    <scope>NUCLEOTIDE SEQUENCE [LARGE SCALE GENOMIC DNA]</scope>
    <source>
        <strain evidence="2">GAP-32</strain>
    </source>
</reference>
<name>K4F6U0_9CAUD</name>
<evidence type="ECO:0000313" key="3">
    <source>
        <dbReference type="Proteomes" id="UP000000457"/>
    </source>
</evidence>
<protein>
    <submittedName>
        <fullName evidence="2">Uncharacterized protein</fullName>
    </submittedName>
</protein>